<keyword evidence="2" id="KW-0489">Methyltransferase</keyword>
<dbReference type="NCBIfam" id="TIGR01444">
    <property type="entry name" value="fkbM_fam"/>
    <property type="match status" value="1"/>
</dbReference>
<accession>A0A0B4XCM9</accession>
<evidence type="ECO:0000259" key="1">
    <source>
        <dbReference type="Pfam" id="PF05050"/>
    </source>
</evidence>
<dbReference type="GO" id="GO:0008168">
    <property type="term" value="F:methyltransferase activity"/>
    <property type="evidence" value="ECO:0007669"/>
    <property type="project" value="UniProtKB-KW"/>
</dbReference>
<proteinExistence type="predicted"/>
<dbReference type="SUPFAM" id="SSF53335">
    <property type="entry name" value="S-adenosyl-L-methionine-dependent methyltransferases"/>
    <property type="match status" value="1"/>
</dbReference>
<keyword evidence="2" id="KW-0614">Plasmid</keyword>
<dbReference type="GO" id="GO:0032259">
    <property type="term" value="P:methylation"/>
    <property type="evidence" value="ECO:0007669"/>
    <property type="project" value="UniProtKB-KW"/>
</dbReference>
<dbReference type="PANTHER" id="PTHR34203:SF15">
    <property type="entry name" value="SLL1173 PROTEIN"/>
    <property type="match status" value="1"/>
</dbReference>
<dbReference type="KEGG" id="rga:RGR602_PC00847"/>
<dbReference type="AlphaFoldDB" id="A0A0B4XCM9"/>
<dbReference type="PANTHER" id="PTHR34203">
    <property type="entry name" value="METHYLTRANSFERASE, FKBM FAMILY PROTEIN"/>
    <property type="match status" value="1"/>
</dbReference>
<evidence type="ECO:0000313" key="2">
    <source>
        <dbReference type="EMBL" id="AJD44881.1"/>
    </source>
</evidence>
<geneLocation type="plasmid" evidence="2 3">
    <name>pRgalR602c</name>
</geneLocation>
<evidence type="ECO:0000313" key="3">
    <source>
        <dbReference type="Proteomes" id="UP000031368"/>
    </source>
</evidence>
<sequence length="292" mass="32711">MAVDALGSKKYWRKRLRRARNAVASRFFDTRFGRRLLIENIGPRVVSMTVDAGDHLMTFSPSDYIGRKVFRKGHFERGNVDRLLAVLRERGLLRKDGVLLELGGNIGTQTVYFALSNACSRIVSVEPDPRNFKLLQTNIGQNRLEETVTLVNCAAGETAGEIDFFLNATNHGKSSAIRQSSSDMKVSVPVKPVSDILREAGLNPNDVSLVWMDIEGYEPVACRSMAPLMSRRVPLYMEFTPIFYGPEQTRDFVTMLAGCYEDCVVFFEEGEQEMKVGDLPGGVDQYDVLLLP</sequence>
<dbReference type="HOGENOM" id="CLU_952730_0_0_5"/>
<gene>
    <name evidence="2" type="ORF">RGR602_PC00847</name>
</gene>
<feature type="domain" description="Methyltransferase FkbM" evidence="1">
    <location>
        <begin position="103"/>
        <end position="222"/>
    </location>
</feature>
<reference evidence="2 3" key="1">
    <citation type="submission" date="2013-11" db="EMBL/GenBank/DDBJ databases">
        <title>Complete genome sequence of Rhizobium gallicum bv. gallicum R602.</title>
        <authorList>
            <person name="Bustos P."/>
            <person name="Santamaria R.I."/>
            <person name="Lozano L."/>
            <person name="Acosta J.L."/>
            <person name="Ormeno-Orrillo E."/>
            <person name="Rogel M.A."/>
            <person name="Romero D."/>
            <person name="Cevallos M.A."/>
            <person name="Martinez-Romero E."/>
            <person name="Gonzalez V."/>
        </authorList>
    </citation>
    <scope>NUCLEOTIDE SEQUENCE [LARGE SCALE GENOMIC DNA]</scope>
    <source>
        <strain evidence="2 3">R602</strain>
        <plasmid evidence="2 3">pRgalR602c</plasmid>
    </source>
</reference>
<name>A0A0B4XCM9_9HYPH</name>
<dbReference type="RefSeq" id="WP_040115167.1">
    <property type="nucleotide sequence ID" value="NZ_CP006880.1"/>
</dbReference>
<protein>
    <submittedName>
        <fullName evidence="2">FkbM family methyltransferase protein</fullName>
    </submittedName>
</protein>
<dbReference type="InterPro" id="IPR052514">
    <property type="entry name" value="SAM-dependent_MTase"/>
</dbReference>
<dbReference type="EMBL" id="CP006880">
    <property type="protein sequence ID" value="AJD44881.1"/>
    <property type="molecule type" value="Genomic_DNA"/>
</dbReference>
<dbReference type="Gene3D" id="3.40.50.150">
    <property type="entry name" value="Vaccinia Virus protein VP39"/>
    <property type="match status" value="1"/>
</dbReference>
<keyword evidence="2" id="KW-0808">Transferase</keyword>
<dbReference type="InterPro" id="IPR006342">
    <property type="entry name" value="FkbM_mtfrase"/>
</dbReference>
<organism evidence="2 3">
    <name type="scientific">Rhizobium gallicum bv. gallicum R602sp</name>
    <dbReference type="NCBI Taxonomy" id="1041138"/>
    <lineage>
        <taxon>Bacteria</taxon>
        <taxon>Pseudomonadati</taxon>
        <taxon>Pseudomonadota</taxon>
        <taxon>Alphaproteobacteria</taxon>
        <taxon>Hyphomicrobiales</taxon>
        <taxon>Rhizobiaceae</taxon>
        <taxon>Rhizobium/Agrobacterium group</taxon>
        <taxon>Rhizobium</taxon>
    </lineage>
</organism>
<dbReference type="InterPro" id="IPR029063">
    <property type="entry name" value="SAM-dependent_MTases_sf"/>
</dbReference>
<keyword evidence="3" id="KW-1185">Reference proteome</keyword>
<dbReference type="Pfam" id="PF05050">
    <property type="entry name" value="Methyltransf_21"/>
    <property type="match status" value="1"/>
</dbReference>
<dbReference type="Proteomes" id="UP000031368">
    <property type="component" value="Plasmid pRgalR602c"/>
</dbReference>